<dbReference type="AlphaFoldDB" id="A0A5N6XET4"/>
<dbReference type="GO" id="GO:0008270">
    <property type="term" value="F:zinc ion binding"/>
    <property type="evidence" value="ECO:0007669"/>
    <property type="project" value="InterPro"/>
</dbReference>
<dbReference type="Gene3D" id="3.90.180.10">
    <property type="entry name" value="Medium-chain alcohol dehydrogenases, catalytic domain"/>
    <property type="match status" value="1"/>
</dbReference>
<comment type="cofactor">
    <cofactor evidence="4">
        <name>Zn(2+)</name>
        <dbReference type="ChEBI" id="CHEBI:29105"/>
    </cofactor>
</comment>
<evidence type="ECO:0000256" key="4">
    <source>
        <dbReference type="RuleBase" id="RU361277"/>
    </source>
</evidence>
<dbReference type="InterPro" id="IPR036291">
    <property type="entry name" value="NAD(P)-bd_dom_sf"/>
</dbReference>
<evidence type="ECO:0000313" key="7">
    <source>
        <dbReference type="Proteomes" id="UP000325945"/>
    </source>
</evidence>
<protein>
    <submittedName>
        <fullName evidence="6">Chaperonin 10-like protein</fullName>
    </submittedName>
</protein>
<dbReference type="Proteomes" id="UP000325945">
    <property type="component" value="Unassembled WGS sequence"/>
</dbReference>
<dbReference type="SUPFAM" id="SSF50129">
    <property type="entry name" value="GroES-like"/>
    <property type="match status" value="1"/>
</dbReference>
<reference evidence="7" key="1">
    <citation type="submission" date="2019-04" db="EMBL/GenBank/DDBJ databases">
        <title>Friends and foes A comparative genomics studyof 23 Aspergillus species from section Flavi.</title>
        <authorList>
            <consortium name="DOE Joint Genome Institute"/>
            <person name="Kjaerbolling I."/>
            <person name="Vesth T."/>
            <person name="Frisvad J.C."/>
            <person name="Nybo J.L."/>
            <person name="Theobald S."/>
            <person name="Kildgaard S."/>
            <person name="Isbrandt T."/>
            <person name="Kuo A."/>
            <person name="Sato A."/>
            <person name="Lyhne E.K."/>
            <person name="Kogle M.E."/>
            <person name="Wiebenga A."/>
            <person name="Kun R.S."/>
            <person name="Lubbers R.J."/>
            <person name="Makela M.R."/>
            <person name="Barry K."/>
            <person name="Chovatia M."/>
            <person name="Clum A."/>
            <person name="Daum C."/>
            <person name="Haridas S."/>
            <person name="He G."/>
            <person name="LaButti K."/>
            <person name="Lipzen A."/>
            <person name="Mondo S."/>
            <person name="Riley R."/>
            <person name="Salamov A."/>
            <person name="Simmons B.A."/>
            <person name="Magnuson J.K."/>
            <person name="Henrissat B."/>
            <person name="Mortensen U.H."/>
            <person name="Larsen T.O."/>
            <person name="Devries R.P."/>
            <person name="Grigoriev I.V."/>
            <person name="Machida M."/>
            <person name="Baker S.E."/>
            <person name="Andersen M.R."/>
        </authorList>
    </citation>
    <scope>NUCLEOTIDE SEQUENCE [LARGE SCALE GENOMIC DNA]</scope>
    <source>
        <strain evidence="7">CBS 130017</strain>
    </source>
</reference>
<keyword evidence="7" id="KW-1185">Reference proteome</keyword>
<gene>
    <name evidence="6" type="ORF">BDV39DRAFT_201103</name>
</gene>
<dbReference type="SMART" id="SM00829">
    <property type="entry name" value="PKS_ER"/>
    <property type="match status" value="1"/>
</dbReference>
<evidence type="ECO:0000256" key="1">
    <source>
        <dbReference type="ARBA" id="ARBA00022723"/>
    </source>
</evidence>
<evidence type="ECO:0000256" key="2">
    <source>
        <dbReference type="ARBA" id="ARBA00022833"/>
    </source>
</evidence>
<evidence type="ECO:0000256" key="3">
    <source>
        <dbReference type="ARBA" id="ARBA00023002"/>
    </source>
</evidence>
<keyword evidence="3" id="KW-0560">Oxidoreductase</keyword>
<dbReference type="Gene3D" id="3.40.50.720">
    <property type="entry name" value="NAD(P)-binding Rossmann-like Domain"/>
    <property type="match status" value="1"/>
</dbReference>
<dbReference type="PANTHER" id="PTHR43401">
    <property type="entry name" value="L-THREONINE 3-DEHYDROGENASE"/>
    <property type="match status" value="1"/>
</dbReference>
<keyword evidence="1 4" id="KW-0479">Metal-binding</keyword>
<dbReference type="InterPro" id="IPR013154">
    <property type="entry name" value="ADH-like_N"/>
</dbReference>
<feature type="domain" description="Enoyl reductase (ER)" evidence="5">
    <location>
        <begin position="10"/>
        <end position="356"/>
    </location>
</feature>
<name>A0A5N6XET4_9EURO</name>
<evidence type="ECO:0000313" key="6">
    <source>
        <dbReference type="EMBL" id="KAE8331452.1"/>
    </source>
</evidence>
<dbReference type="InterPro" id="IPR050129">
    <property type="entry name" value="Zn_alcohol_dh"/>
</dbReference>
<dbReference type="PANTHER" id="PTHR43401:SF2">
    <property type="entry name" value="L-THREONINE 3-DEHYDROGENASE"/>
    <property type="match status" value="1"/>
</dbReference>
<dbReference type="Pfam" id="PF00107">
    <property type="entry name" value="ADH_zinc_N"/>
    <property type="match status" value="1"/>
</dbReference>
<dbReference type="InterPro" id="IPR013149">
    <property type="entry name" value="ADH-like_C"/>
</dbReference>
<keyword evidence="2 4" id="KW-0862">Zinc</keyword>
<organism evidence="6 7">
    <name type="scientific">Aspergillus sergii</name>
    <dbReference type="NCBI Taxonomy" id="1034303"/>
    <lineage>
        <taxon>Eukaryota</taxon>
        <taxon>Fungi</taxon>
        <taxon>Dikarya</taxon>
        <taxon>Ascomycota</taxon>
        <taxon>Pezizomycotina</taxon>
        <taxon>Eurotiomycetes</taxon>
        <taxon>Eurotiomycetidae</taxon>
        <taxon>Eurotiales</taxon>
        <taxon>Aspergillaceae</taxon>
        <taxon>Aspergillus</taxon>
        <taxon>Aspergillus subgen. Circumdati</taxon>
    </lineage>
</organism>
<comment type="similarity">
    <text evidence="4">Belongs to the zinc-containing alcohol dehydrogenase family.</text>
</comment>
<dbReference type="InterPro" id="IPR020843">
    <property type="entry name" value="ER"/>
</dbReference>
<proteinExistence type="inferred from homology"/>
<dbReference type="PROSITE" id="PS00059">
    <property type="entry name" value="ADH_ZINC"/>
    <property type="match status" value="1"/>
</dbReference>
<dbReference type="Pfam" id="PF08240">
    <property type="entry name" value="ADH_N"/>
    <property type="match status" value="1"/>
</dbReference>
<dbReference type="EMBL" id="ML741769">
    <property type="protein sequence ID" value="KAE8331452.1"/>
    <property type="molecule type" value="Genomic_DNA"/>
</dbReference>
<evidence type="ECO:0000259" key="5">
    <source>
        <dbReference type="SMART" id="SM00829"/>
    </source>
</evidence>
<dbReference type="InterPro" id="IPR011032">
    <property type="entry name" value="GroES-like_sf"/>
</dbReference>
<dbReference type="SUPFAM" id="SSF51735">
    <property type="entry name" value="NAD(P)-binding Rossmann-fold domains"/>
    <property type="match status" value="1"/>
</dbReference>
<dbReference type="InterPro" id="IPR002328">
    <property type="entry name" value="ADH_Zn_CS"/>
</dbReference>
<accession>A0A5N6XET4</accession>
<sequence length="358" mass="37749">MPIGKIAVFSQSGIQILTEHTPSPKPDELLARLIAAGICGSDVHRVAGDIASPADRICFGHEAVGTIEEIGDDVKEDRMGNPLRVGDIIYWCPSTPCGTCRECTSSNVLHCRALNWPARAGSPNAAGFREYATLNKKCTFIRVPEGTSPLAVVAFGCAMPTAIRGFAKLAFIAEKTDFVIQGDGPVGLACVLLARLVNCRSITVIGDKTHRLHAAKALGATNVISISNTTVCERATFVHKITGSQGPGVVIEAAGTAAAFSEGFDLLGMGGQYLILGLYSGKAACAVDPVRINNYNLQIIGSLGIDPVDYDEAVKIASIHGNDLKLSELVTHKFPLERLGEAIKSVGEGIPIKAVVYP</sequence>
<dbReference type="GO" id="GO:0016491">
    <property type="term" value="F:oxidoreductase activity"/>
    <property type="evidence" value="ECO:0007669"/>
    <property type="project" value="UniProtKB-KW"/>
</dbReference>